<feature type="transmembrane region" description="Helical" evidence="13">
    <location>
        <begin position="136"/>
        <end position="156"/>
    </location>
</feature>
<dbReference type="PANTHER" id="PTHR35864">
    <property type="entry name" value="ZINC METALLOPROTEASE MJ0611-RELATED"/>
    <property type="match status" value="1"/>
</dbReference>
<dbReference type="GO" id="GO:0008237">
    <property type="term" value="F:metallopeptidase activity"/>
    <property type="evidence" value="ECO:0007669"/>
    <property type="project" value="UniProtKB-KW"/>
</dbReference>
<dbReference type="RefSeq" id="WP_189044995.1">
    <property type="nucleotide sequence ID" value="NZ_BMJQ01000004.1"/>
</dbReference>
<evidence type="ECO:0000256" key="10">
    <source>
        <dbReference type="ARBA" id="ARBA00022989"/>
    </source>
</evidence>
<feature type="transmembrane region" description="Helical" evidence="13">
    <location>
        <begin position="94"/>
        <end position="116"/>
    </location>
</feature>
<keyword evidence="16" id="KW-1185">Reference proteome</keyword>
<sequence length="223" mass="24224">MQTLQGLTVWVLPVLFAITLHEAAHGYAALVCGDTTAQRAGRLSVNPLRHVDPFGTVILPAVSYFAGGFLFGYAKPVPVNFGALKRPRLDMIFVAFAGPLTNIVLASLSIFLFARLTPLMPPWAQLFVLRNLQNSVSINLILAIFNLLPIPPLDGGRIVTGLLPARLASRFAKLEEVGILILLGLLVLIPMLGAQLHMNFNILAPVIQYPLNWLGTLLVQLFG</sequence>
<evidence type="ECO:0000256" key="13">
    <source>
        <dbReference type="SAM" id="Phobius"/>
    </source>
</evidence>
<keyword evidence="8" id="KW-0378">Hydrolase</keyword>
<reference evidence="15" key="1">
    <citation type="journal article" date="2014" name="Int. J. Syst. Evol. Microbiol.">
        <title>Complete genome sequence of Corynebacterium casei LMG S-19264T (=DSM 44701T), isolated from a smear-ripened cheese.</title>
        <authorList>
            <consortium name="US DOE Joint Genome Institute (JGI-PGF)"/>
            <person name="Walter F."/>
            <person name="Albersmeier A."/>
            <person name="Kalinowski J."/>
            <person name="Ruckert C."/>
        </authorList>
    </citation>
    <scope>NUCLEOTIDE SEQUENCE</scope>
    <source>
        <strain evidence="15">CGMCC 1.15725</strain>
    </source>
</reference>
<comment type="cofactor">
    <cofactor evidence="1">
        <name>Zn(2+)</name>
        <dbReference type="ChEBI" id="CHEBI:29105"/>
    </cofactor>
</comment>
<protein>
    <submittedName>
        <fullName evidence="15">Peptidase M48</fullName>
    </submittedName>
</protein>
<accession>A0A8J2YTN0</accession>
<reference evidence="15" key="2">
    <citation type="submission" date="2020-09" db="EMBL/GenBank/DDBJ databases">
        <authorList>
            <person name="Sun Q."/>
            <person name="Zhou Y."/>
        </authorList>
    </citation>
    <scope>NUCLEOTIDE SEQUENCE</scope>
    <source>
        <strain evidence="15">CGMCC 1.15725</strain>
    </source>
</reference>
<evidence type="ECO:0000313" key="15">
    <source>
        <dbReference type="EMBL" id="GGF13683.1"/>
    </source>
</evidence>
<evidence type="ECO:0000256" key="8">
    <source>
        <dbReference type="ARBA" id="ARBA00022801"/>
    </source>
</evidence>
<dbReference type="GO" id="GO:0046872">
    <property type="term" value="F:metal ion binding"/>
    <property type="evidence" value="ECO:0007669"/>
    <property type="project" value="UniProtKB-KW"/>
</dbReference>
<keyword evidence="5" id="KW-0645">Protease</keyword>
<keyword evidence="12 13" id="KW-0472">Membrane</keyword>
<evidence type="ECO:0000256" key="12">
    <source>
        <dbReference type="ARBA" id="ARBA00023136"/>
    </source>
</evidence>
<evidence type="ECO:0000256" key="7">
    <source>
        <dbReference type="ARBA" id="ARBA00022723"/>
    </source>
</evidence>
<dbReference type="EMBL" id="BMJQ01000004">
    <property type="protein sequence ID" value="GGF13683.1"/>
    <property type="molecule type" value="Genomic_DNA"/>
</dbReference>
<evidence type="ECO:0000256" key="4">
    <source>
        <dbReference type="ARBA" id="ARBA00022475"/>
    </source>
</evidence>
<dbReference type="Proteomes" id="UP000646365">
    <property type="component" value="Unassembled WGS sequence"/>
</dbReference>
<evidence type="ECO:0000313" key="16">
    <source>
        <dbReference type="Proteomes" id="UP000646365"/>
    </source>
</evidence>
<name>A0A8J2YTN0_9PROT</name>
<dbReference type="GO" id="GO:0005886">
    <property type="term" value="C:plasma membrane"/>
    <property type="evidence" value="ECO:0007669"/>
    <property type="project" value="UniProtKB-SubCell"/>
</dbReference>
<comment type="similarity">
    <text evidence="3">Belongs to the peptidase M50B family.</text>
</comment>
<keyword evidence="4" id="KW-1003">Cell membrane</keyword>
<keyword evidence="11" id="KW-0482">Metalloprotease</keyword>
<proteinExistence type="inferred from homology"/>
<dbReference type="GO" id="GO:0006508">
    <property type="term" value="P:proteolysis"/>
    <property type="evidence" value="ECO:0007669"/>
    <property type="project" value="UniProtKB-KW"/>
</dbReference>
<feature type="transmembrane region" description="Helical" evidence="13">
    <location>
        <begin position="177"/>
        <end position="196"/>
    </location>
</feature>
<evidence type="ECO:0000256" key="2">
    <source>
        <dbReference type="ARBA" id="ARBA00004651"/>
    </source>
</evidence>
<dbReference type="AlphaFoldDB" id="A0A8J2YTN0"/>
<dbReference type="InterPro" id="IPR052348">
    <property type="entry name" value="Metallopeptidase_M50B"/>
</dbReference>
<dbReference type="InterPro" id="IPR044537">
    <property type="entry name" value="Rip2-like"/>
</dbReference>
<evidence type="ECO:0000256" key="6">
    <source>
        <dbReference type="ARBA" id="ARBA00022692"/>
    </source>
</evidence>
<gene>
    <name evidence="15" type="ORF">GCM10011611_19270</name>
</gene>
<dbReference type="Pfam" id="PF02163">
    <property type="entry name" value="Peptidase_M50"/>
    <property type="match status" value="1"/>
</dbReference>
<evidence type="ECO:0000256" key="1">
    <source>
        <dbReference type="ARBA" id="ARBA00001947"/>
    </source>
</evidence>
<comment type="subcellular location">
    <subcellularLocation>
        <location evidence="2">Cell membrane</location>
        <topology evidence="2">Multi-pass membrane protein</topology>
    </subcellularLocation>
</comment>
<dbReference type="CDD" id="cd06158">
    <property type="entry name" value="S2P-M50_like_1"/>
    <property type="match status" value="1"/>
</dbReference>
<evidence type="ECO:0000256" key="3">
    <source>
        <dbReference type="ARBA" id="ARBA00007931"/>
    </source>
</evidence>
<dbReference type="PANTHER" id="PTHR35864:SF1">
    <property type="entry name" value="ZINC METALLOPROTEASE YWHC-RELATED"/>
    <property type="match status" value="1"/>
</dbReference>
<comment type="caution">
    <text evidence="15">The sequence shown here is derived from an EMBL/GenBank/DDBJ whole genome shotgun (WGS) entry which is preliminary data.</text>
</comment>
<keyword evidence="9" id="KW-0862">Zinc</keyword>
<evidence type="ECO:0000256" key="5">
    <source>
        <dbReference type="ARBA" id="ARBA00022670"/>
    </source>
</evidence>
<keyword evidence="7" id="KW-0479">Metal-binding</keyword>
<feature type="domain" description="Peptidase M50" evidence="14">
    <location>
        <begin position="132"/>
        <end position="187"/>
    </location>
</feature>
<feature type="transmembrane region" description="Helical" evidence="13">
    <location>
        <begin position="57"/>
        <end position="74"/>
    </location>
</feature>
<keyword evidence="6 13" id="KW-0812">Transmembrane</keyword>
<evidence type="ECO:0000256" key="9">
    <source>
        <dbReference type="ARBA" id="ARBA00022833"/>
    </source>
</evidence>
<organism evidence="15 16">
    <name type="scientific">Aliidongia dinghuensis</name>
    <dbReference type="NCBI Taxonomy" id="1867774"/>
    <lineage>
        <taxon>Bacteria</taxon>
        <taxon>Pseudomonadati</taxon>
        <taxon>Pseudomonadota</taxon>
        <taxon>Alphaproteobacteria</taxon>
        <taxon>Rhodospirillales</taxon>
        <taxon>Dongiaceae</taxon>
        <taxon>Aliidongia</taxon>
    </lineage>
</organism>
<evidence type="ECO:0000259" key="14">
    <source>
        <dbReference type="Pfam" id="PF02163"/>
    </source>
</evidence>
<dbReference type="InterPro" id="IPR008915">
    <property type="entry name" value="Peptidase_M50"/>
</dbReference>
<evidence type="ECO:0000256" key="11">
    <source>
        <dbReference type="ARBA" id="ARBA00023049"/>
    </source>
</evidence>
<keyword evidence="10 13" id="KW-1133">Transmembrane helix</keyword>